<dbReference type="Proteomes" id="UP000224460">
    <property type="component" value="Unassembled WGS sequence"/>
</dbReference>
<reference evidence="1" key="1">
    <citation type="submission" date="2017-10" db="EMBL/GenBank/DDBJ databases">
        <title>Genome sequence of cellulolytic Lachnospiraceae bacterium XHS1971 isolated from hotspring sediment.</title>
        <authorList>
            <person name="Vasudevan G."/>
            <person name="Joshi A.J."/>
            <person name="Hivarkar S."/>
            <person name="Lanjekar V.B."/>
            <person name="Dhakephalkar P.K."/>
            <person name="Dagar S."/>
        </authorList>
    </citation>
    <scope>NUCLEOTIDE SEQUENCE</scope>
    <source>
        <strain evidence="1">XHS1971</strain>
    </source>
</reference>
<name>A0AC61D7W0_9FIRM</name>
<dbReference type="EMBL" id="PEDL01000027">
    <property type="protein sequence ID" value="PHV69479.1"/>
    <property type="molecule type" value="Genomic_DNA"/>
</dbReference>
<gene>
    <name evidence="1" type="ORF">CS063_15560</name>
</gene>
<sequence>MKKCSIREIKQNEGMECNMGIREEQKKARRELIMQKGLELFIEKGFTATKIADIATAAEMSTGLMFHYFESKEALCEEIVKLGLSGTKWTMTCDTEDVLAFFEEAAKGIFTAMEEAPMVANIFLFMSRVQKSTEFPAYIRDIAFKVDVTQQCVPLIERGQKEGVIKEGNPLALSLTFWCAIQGIAEQVATHGSYPLPDYRWLVDIIRKH</sequence>
<organism evidence="1 2">
    <name type="scientific">Sporanaerobium hydrogeniformans</name>
    <dbReference type="NCBI Taxonomy" id="3072179"/>
    <lineage>
        <taxon>Bacteria</taxon>
        <taxon>Bacillati</taxon>
        <taxon>Bacillota</taxon>
        <taxon>Clostridia</taxon>
        <taxon>Lachnospirales</taxon>
        <taxon>Lachnospiraceae</taxon>
        <taxon>Sporanaerobium</taxon>
    </lineage>
</organism>
<evidence type="ECO:0000313" key="1">
    <source>
        <dbReference type="EMBL" id="PHV69479.1"/>
    </source>
</evidence>
<proteinExistence type="predicted"/>
<keyword evidence="2" id="KW-1185">Reference proteome</keyword>
<evidence type="ECO:0000313" key="2">
    <source>
        <dbReference type="Proteomes" id="UP000224460"/>
    </source>
</evidence>
<comment type="caution">
    <text evidence="1">The sequence shown here is derived from an EMBL/GenBank/DDBJ whole genome shotgun (WGS) entry which is preliminary data.</text>
</comment>
<accession>A0AC61D7W0</accession>
<protein>
    <submittedName>
        <fullName evidence="1">Transcriptional regulator</fullName>
    </submittedName>
</protein>